<dbReference type="PANTHER" id="PTHR42852:SF17">
    <property type="entry name" value="THIOREDOXIN-LIKE PROTEIN HI_1115"/>
    <property type="match status" value="1"/>
</dbReference>
<evidence type="ECO:0000259" key="3">
    <source>
        <dbReference type="PROSITE" id="PS51352"/>
    </source>
</evidence>
<dbReference type="InterPro" id="IPR036249">
    <property type="entry name" value="Thioredoxin-like_sf"/>
</dbReference>
<dbReference type="PROSITE" id="PS51352">
    <property type="entry name" value="THIOREDOXIN_2"/>
    <property type="match status" value="1"/>
</dbReference>
<dbReference type="EMBL" id="DROD01000724">
    <property type="protein sequence ID" value="HHJ53802.1"/>
    <property type="molecule type" value="Genomic_DNA"/>
</dbReference>
<dbReference type="Proteomes" id="UP000886124">
    <property type="component" value="Unassembled WGS sequence"/>
</dbReference>
<dbReference type="AlphaFoldDB" id="A0A7V5UFT5"/>
<dbReference type="SUPFAM" id="SSF52833">
    <property type="entry name" value="Thioredoxin-like"/>
    <property type="match status" value="1"/>
</dbReference>
<evidence type="ECO:0000313" key="4">
    <source>
        <dbReference type="EMBL" id="HHJ53802.1"/>
    </source>
</evidence>
<feature type="signal peptide" evidence="2">
    <location>
        <begin position="1"/>
        <end position="20"/>
    </location>
</feature>
<comment type="caution">
    <text evidence="4">The sequence shown here is derived from an EMBL/GenBank/DDBJ whole genome shotgun (WGS) entry which is preliminary data.</text>
</comment>
<dbReference type="PANTHER" id="PTHR42852">
    <property type="entry name" value="THIOL:DISULFIDE INTERCHANGE PROTEIN DSBE"/>
    <property type="match status" value="1"/>
</dbReference>
<keyword evidence="1" id="KW-0676">Redox-active center</keyword>
<organism evidence="4">
    <name type="scientific">Caldithrix abyssi</name>
    <dbReference type="NCBI Taxonomy" id="187145"/>
    <lineage>
        <taxon>Bacteria</taxon>
        <taxon>Pseudomonadati</taxon>
        <taxon>Calditrichota</taxon>
        <taxon>Calditrichia</taxon>
        <taxon>Calditrichales</taxon>
        <taxon>Calditrichaceae</taxon>
        <taxon>Caldithrix</taxon>
    </lineage>
</organism>
<gene>
    <name evidence="4" type="ORF">ENJ89_11450</name>
</gene>
<dbReference type="Gene3D" id="3.40.30.10">
    <property type="entry name" value="Glutaredoxin"/>
    <property type="match status" value="1"/>
</dbReference>
<dbReference type="InterPro" id="IPR050553">
    <property type="entry name" value="Thioredoxin_ResA/DsbE_sf"/>
</dbReference>
<dbReference type="InterPro" id="IPR000866">
    <property type="entry name" value="AhpC/TSA"/>
</dbReference>
<dbReference type="Pfam" id="PF00578">
    <property type="entry name" value="AhpC-TSA"/>
    <property type="match status" value="1"/>
</dbReference>
<evidence type="ECO:0000256" key="2">
    <source>
        <dbReference type="SAM" id="SignalP"/>
    </source>
</evidence>
<name>A0A7V5UFT5_CALAY</name>
<sequence>MKRTFLLILLNLMIFTAAFARTNSHPAVVGQEKKIEALTPGTPAPPFSLQSLDGNYIFLRDFTGQKLRKPWLNKTKHVVVLSFFATWCVPCQKEIPQLMKIADMFKDQPVKFFLIDVGEKKSKVQPFIQKKGYTIPVLLDVYQVVSEKYGAHTLPRLVVIDKNGTVQYYHKGFENKPDFIPEMKKLIEGLLKK</sequence>
<dbReference type="PROSITE" id="PS00194">
    <property type="entry name" value="THIOREDOXIN_1"/>
    <property type="match status" value="1"/>
</dbReference>
<feature type="domain" description="Thioredoxin" evidence="3">
    <location>
        <begin position="38"/>
        <end position="192"/>
    </location>
</feature>
<protein>
    <submittedName>
        <fullName evidence="4">TlpA family protein disulfide reductase</fullName>
    </submittedName>
</protein>
<dbReference type="CDD" id="cd02966">
    <property type="entry name" value="TlpA_like_family"/>
    <property type="match status" value="1"/>
</dbReference>
<dbReference type="InterPro" id="IPR017937">
    <property type="entry name" value="Thioredoxin_CS"/>
</dbReference>
<evidence type="ECO:0000256" key="1">
    <source>
        <dbReference type="ARBA" id="ARBA00023284"/>
    </source>
</evidence>
<dbReference type="GO" id="GO:0016491">
    <property type="term" value="F:oxidoreductase activity"/>
    <property type="evidence" value="ECO:0007669"/>
    <property type="project" value="InterPro"/>
</dbReference>
<reference evidence="4" key="1">
    <citation type="journal article" date="2020" name="mSystems">
        <title>Genome- and Community-Level Interaction Insights into Carbon Utilization and Element Cycling Functions of Hydrothermarchaeota in Hydrothermal Sediment.</title>
        <authorList>
            <person name="Zhou Z."/>
            <person name="Liu Y."/>
            <person name="Xu W."/>
            <person name="Pan J."/>
            <person name="Luo Z.H."/>
            <person name="Li M."/>
        </authorList>
    </citation>
    <scope>NUCLEOTIDE SEQUENCE [LARGE SCALE GENOMIC DNA]</scope>
    <source>
        <strain evidence="4">HyVt-527</strain>
    </source>
</reference>
<accession>A0A7V5UFT5</accession>
<feature type="chain" id="PRO_5030836243" evidence="2">
    <location>
        <begin position="21"/>
        <end position="193"/>
    </location>
</feature>
<dbReference type="GO" id="GO:0016209">
    <property type="term" value="F:antioxidant activity"/>
    <property type="evidence" value="ECO:0007669"/>
    <property type="project" value="InterPro"/>
</dbReference>
<proteinExistence type="predicted"/>
<dbReference type="InterPro" id="IPR013766">
    <property type="entry name" value="Thioredoxin_domain"/>
</dbReference>
<keyword evidence="2" id="KW-0732">Signal</keyword>